<dbReference type="CDD" id="cd01310">
    <property type="entry name" value="TatD_DNAse"/>
    <property type="match status" value="1"/>
</dbReference>
<dbReference type="InterPro" id="IPR050891">
    <property type="entry name" value="TatD-type_Hydrolase"/>
</dbReference>
<evidence type="ECO:0000256" key="4">
    <source>
        <dbReference type="ARBA" id="ARBA00022801"/>
    </source>
</evidence>
<dbReference type="EnsemblMetazoa" id="PHUM308060-RA">
    <property type="protein sequence ID" value="PHUM308060-PA"/>
    <property type="gene ID" value="PHUM308060"/>
</dbReference>
<gene>
    <name evidence="9" type="primary">8235780</name>
    <name evidence="8" type="ORF">Phum_PHUM308060</name>
</gene>
<evidence type="ECO:0000313" key="10">
    <source>
        <dbReference type="Proteomes" id="UP000009046"/>
    </source>
</evidence>
<evidence type="ECO:0000256" key="2">
    <source>
        <dbReference type="ARBA" id="ARBA00022722"/>
    </source>
</evidence>
<dbReference type="GO" id="GO:0046872">
    <property type="term" value="F:metal ion binding"/>
    <property type="evidence" value="ECO:0007669"/>
    <property type="project" value="UniProtKB-KW"/>
</dbReference>
<dbReference type="InterPro" id="IPR001130">
    <property type="entry name" value="TatD-like"/>
</dbReference>
<dbReference type="EMBL" id="AAZO01003574">
    <property type="status" value="NOT_ANNOTATED_CDS"/>
    <property type="molecule type" value="Genomic_DNA"/>
</dbReference>
<evidence type="ECO:0000256" key="6">
    <source>
        <dbReference type="ARBA" id="ARBA00045223"/>
    </source>
</evidence>
<comment type="similarity">
    <text evidence="1">Belongs to the metallo-dependent hydrolases superfamily. TatD-type hydrolase family.</text>
</comment>
<dbReference type="InParanoid" id="E0VMD1"/>
<reference evidence="8" key="2">
    <citation type="submission" date="2007-04" db="EMBL/GenBank/DDBJ databases">
        <title>The genome of the human body louse.</title>
        <authorList>
            <consortium name="The Human Body Louse Genome Consortium"/>
            <person name="Kirkness E."/>
            <person name="Walenz B."/>
            <person name="Hass B."/>
            <person name="Bruggner R."/>
            <person name="Strausberg R."/>
        </authorList>
    </citation>
    <scope>NUCLEOTIDE SEQUENCE</scope>
    <source>
        <strain evidence="8">USDA</strain>
    </source>
</reference>
<evidence type="ECO:0000256" key="1">
    <source>
        <dbReference type="ARBA" id="ARBA00009275"/>
    </source>
</evidence>
<dbReference type="Proteomes" id="UP000009046">
    <property type="component" value="Unassembled WGS sequence"/>
</dbReference>
<dbReference type="SUPFAM" id="SSF51556">
    <property type="entry name" value="Metallo-dependent hydrolases"/>
    <property type="match status" value="1"/>
</dbReference>
<dbReference type="OMA" id="YGGSQKH"/>
<keyword evidence="10" id="KW-1185">Reference proteome</keyword>
<dbReference type="KEGG" id="phu:Phum_PHUM308060"/>
<dbReference type="Pfam" id="PF01026">
    <property type="entry name" value="TatD_DNase"/>
    <property type="match status" value="1"/>
</dbReference>
<feature type="binding site" evidence="7">
    <location>
        <position position="224"/>
    </location>
    <ligand>
        <name>a divalent metal cation</name>
        <dbReference type="ChEBI" id="CHEBI:60240"/>
        <label>1</label>
    </ligand>
</feature>
<dbReference type="RefSeq" id="XP_002427275.1">
    <property type="nucleotide sequence ID" value="XM_002427230.1"/>
</dbReference>
<dbReference type="Gene3D" id="3.20.20.140">
    <property type="entry name" value="Metal-dependent hydrolases"/>
    <property type="match status" value="1"/>
</dbReference>
<keyword evidence="2" id="KW-0540">Nuclease</keyword>
<dbReference type="FunCoup" id="E0VMD1">
    <property type="interactions" value="1339"/>
</dbReference>
<dbReference type="HOGENOM" id="CLU_031506_1_0_1"/>
<evidence type="ECO:0000313" key="9">
    <source>
        <dbReference type="EnsemblMetazoa" id="PHUM308060-PA"/>
    </source>
</evidence>
<keyword evidence="3 7" id="KW-0479">Metal-binding</keyword>
<comment type="function">
    <text evidence="6">Deoxyribonuclease which catalyzes (in vitro) the decatenation of kinetoplast DNA, which are circular DNA catenated to each other, producing linear DNA molecules. Plays an important role in chromosomal segregation and cell cycle progression during eye development probably via its DNA decatenation activity.</text>
</comment>
<dbReference type="CTD" id="8235780"/>
<dbReference type="GeneID" id="8235780"/>
<accession>E0VMD1</accession>
<dbReference type="PANTHER" id="PTHR10060:SF15">
    <property type="entry name" value="DEOXYRIBONUCLEASE TATDN1"/>
    <property type="match status" value="1"/>
</dbReference>
<feature type="binding site" evidence="7">
    <location>
        <position position="176"/>
    </location>
    <ligand>
        <name>a divalent metal cation</name>
        <dbReference type="ChEBI" id="CHEBI:60240"/>
        <label>2</label>
    </ligand>
</feature>
<dbReference type="OrthoDB" id="6079689at2759"/>
<dbReference type="GO" id="GO:0005829">
    <property type="term" value="C:cytosol"/>
    <property type="evidence" value="ECO:0007669"/>
    <property type="project" value="TreeGrafter"/>
</dbReference>
<dbReference type="PROSITE" id="PS01091">
    <property type="entry name" value="TATD_3"/>
    <property type="match status" value="1"/>
</dbReference>
<feature type="binding site" evidence="7">
    <location>
        <position position="151"/>
    </location>
    <ligand>
        <name>a divalent metal cation</name>
        <dbReference type="ChEBI" id="CHEBI:60240"/>
        <label>2</label>
    </ligand>
</feature>
<evidence type="ECO:0000256" key="5">
    <source>
        <dbReference type="ARBA" id="ARBA00039767"/>
    </source>
</evidence>
<dbReference type="InterPro" id="IPR032466">
    <property type="entry name" value="Metal_Hydrolase"/>
</dbReference>
<dbReference type="PIRSF" id="PIRSF005902">
    <property type="entry name" value="DNase_TatD"/>
    <property type="match status" value="1"/>
</dbReference>
<name>E0VMD1_PEDHC</name>
<sequence>MSKLRTFGIIDIGANLVDSMFSGIYNGSQKHEADLKNVLQRSWDNGLKKIIITGTSLSDSHKALVLANESDKLFSTVGCHPTNCNEIDHDDKSYINSLVELCLNNKHKVKALGEFGLDYDRLHFCGKDNQLKGFESQLIAFENIKLPLFLHCRNAADDLIDVLHRHRGKYIGGVVHSFDGSIEEARKIIDLGLFIGLNGCSLKNEKNLEVVKQLPTDKLLVETDSPWCEIKASHAGFKYVQTQFPSVKKEKWQNDKLVKGRNEPCNIIQVLEIISCVKNEDINTLGEIIYQNTEKLFFSNS</sequence>
<keyword evidence="4" id="KW-0378">Hydrolase</keyword>
<protein>
    <recommendedName>
        <fullName evidence="5">Deoxyribonuclease TATDN1</fullName>
    </recommendedName>
</protein>
<organism>
    <name type="scientific">Pediculus humanus subsp. corporis</name>
    <name type="common">Body louse</name>
    <dbReference type="NCBI Taxonomy" id="121224"/>
    <lineage>
        <taxon>Eukaryota</taxon>
        <taxon>Metazoa</taxon>
        <taxon>Ecdysozoa</taxon>
        <taxon>Arthropoda</taxon>
        <taxon>Hexapoda</taxon>
        <taxon>Insecta</taxon>
        <taxon>Pterygota</taxon>
        <taxon>Neoptera</taxon>
        <taxon>Paraneoptera</taxon>
        <taxon>Psocodea</taxon>
        <taxon>Troctomorpha</taxon>
        <taxon>Phthiraptera</taxon>
        <taxon>Anoplura</taxon>
        <taxon>Pediculidae</taxon>
        <taxon>Pediculus</taxon>
    </lineage>
</organism>
<dbReference type="VEuPathDB" id="VectorBase:PHUM308060"/>
<reference evidence="9" key="3">
    <citation type="submission" date="2021-02" db="UniProtKB">
        <authorList>
            <consortium name="EnsemblMetazoa"/>
        </authorList>
    </citation>
    <scope>IDENTIFICATION</scope>
    <source>
        <strain evidence="9">USDA</strain>
    </source>
</reference>
<dbReference type="PANTHER" id="PTHR10060">
    <property type="entry name" value="TATD FAMILY DEOXYRIBONUCLEASE"/>
    <property type="match status" value="1"/>
</dbReference>
<evidence type="ECO:0000256" key="7">
    <source>
        <dbReference type="PIRSR" id="PIRSR005902-1"/>
    </source>
</evidence>
<dbReference type="STRING" id="121224.E0VMD1"/>
<evidence type="ECO:0000313" key="8">
    <source>
        <dbReference type="EMBL" id="EEB14537.1"/>
    </source>
</evidence>
<dbReference type="EMBL" id="DS235307">
    <property type="protein sequence ID" value="EEB14537.1"/>
    <property type="molecule type" value="Genomic_DNA"/>
</dbReference>
<evidence type="ECO:0000256" key="3">
    <source>
        <dbReference type="ARBA" id="ARBA00022723"/>
    </source>
</evidence>
<dbReference type="eggNOG" id="KOG3020">
    <property type="taxonomic scope" value="Eukaryota"/>
</dbReference>
<dbReference type="PROSITE" id="PS01090">
    <property type="entry name" value="TATD_2"/>
    <property type="match status" value="1"/>
</dbReference>
<dbReference type="InterPro" id="IPR018228">
    <property type="entry name" value="DNase_TatD-rel_CS"/>
</dbReference>
<reference evidence="8" key="1">
    <citation type="submission" date="2007-04" db="EMBL/GenBank/DDBJ databases">
        <title>Annotation of Pediculus humanus corporis strain USDA.</title>
        <authorList>
            <person name="Kirkness E."/>
            <person name="Hannick L."/>
            <person name="Hass B."/>
            <person name="Bruggner R."/>
            <person name="Lawson D."/>
            <person name="Bidwell S."/>
            <person name="Joardar V."/>
            <person name="Caler E."/>
            <person name="Walenz B."/>
            <person name="Inman J."/>
            <person name="Schobel S."/>
            <person name="Galinsky K."/>
            <person name="Amedeo P."/>
            <person name="Strausberg R."/>
        </authorList>
    </citation>
    <scope>NUCLEOTIDE SEQUENCE</scope>
    <source>
        <strain evidence="8">USDA</strain>
    </source>
</reference>
<feature type="binding site" evidence="7">
    <location>
        <position position="114"/>
    </location>
    <ligand>
        <name>a divalent metal cation</name>
        <dbReference type="ChEBI" id="CHEBI:60240"/>
        <label>1</label>
    </ligand>
</feature>
<proteinExistence type="inferred from homology"/>
<dbReference type="AlphaFoldDB" id="E0VMD1"/>
<dbReference type="GO" id="GO:0008296">
    <property type="term" value="F:3'-5'-DNA exonuclease activity"/>
    <property type="evidence" value="ECO:0007669"/>
    <property type="project" value="TreeGrafter"/>
</dbReference>